<proteinExistence type="predicted"/>
<keyword evidence="1" id="KW-0732">Signal</keyword>
<sequence length="325" mass="38488">MYFRLLLQILLLISKSLCDEELRNEISELNFKIFDSVIKQNVSEINEHFSNIEESCTIDNAEWRLASFCIFGFSHPLSGYNISNLPTPVITSNNETTATISTELILSFGDFKMCEYEMTYQRNSENQLKLTHLNRICREFDHISGNQNNLDKEYQPENLEKRKTLNFLYGRKDWRDSKKDFSRFQETKYNKLLFEDVESLNNEIIINRCTKGNPESALTLIDPKFMFYDKDSIPARKLEAKTALTAEEFLDIRSDRPLKWAINRTVTYDDNLDENVLAEIKTTYQRQFRAKKCQFITTNHEMKHNLYPILTRVDRHCEYQLKQQE</sequence>
<dbReference type="EMBL" id="CANHGI010000002">
    <property type="protein sequence ID" value="CAI5443440.1"/>
    <property type="molecule type" value="Genomic_DNA"/>
</dbReference>
<name>A0A9P1N0I2_9PELO</name>
<accession>A0A9P1N0I2</accession>
<feature type="chain" id="PRO_5040116191" description="DUF38 domain-containing protein" evidence="1">
    <location>
        <begin position="19"/>
        <end position="325"/>
    </location>
</feature>
<protein>
    <recommendedName>
        <fullName evidence="4">DUF38 domain-containing protein</fullName>
    </recommendedName>
</protein>
<evidence type="ECO:0000256" key="1">
    <source>
        <dbReference type="SAM" id="SignalP"/>
    </source>
</evidence>
<keyword evidence="3" id="KW-1185">Reference proteome</keyword>
<reference evidence="2" key="1">
    <citation type="submission" date="2022-11" db="EMBL/GenBank/DDBJ databases">
        <authorList>
            <person name="Kikuchi T."/>
        </authorList>
    </citation>
    <scope>NUCLEOTIDE SEQUENCE</scope>
    <source>
        <strain evidence="2">PS1010</strain>
    </source>
</reference>
<evidence type="ECO:0000313" key="3">
    <source>
        <dbReference type="Proteomes" id="UP001152747"/>
    </source>
</evidence>
<comment type="caution">
    <text evidence="2">The sequence shown here is derived from an EMBL/GenBank/DDBJ whole genome shotgun (WGS) entry which is preliminary data.</text>
</comment>
<feature type="signal peptide" evidence="1">
    <location>
        <begin position="1"/>
        <end position="18"/>
    </location>
</feature>
<dbReference type="Proteomes" id="UP001152747">
    <property type="component" value="Unassembled WGS sequence"/>
</dbReference>
<evidence type="ECO:0008006" key="4">
    <source>
        <dbReference type="Google" id="ProtNLM"/>
    </source>
</evidence>
<gene>
    <name evidence="2" type="ORF">CAMP_LOCUS6077</name>
</gene>
<organism evidence="2 3">
    <name type="scientific">Caenorhabditis angaria</name>
    <dbReference type="NCBI Taxonomy" id="860376"/>
    <lineage>
        <taxon>Eukaryota</taxon>
        <taxon>Metazoa</taxon>
        <taxon>Ecdysozoa</taxon>
        <taxon>Nematoda</taxon>
        <taxon>Chromadorea</taxon>
        <taxon>Rhabditida</taxon>
        <taxon>Rhabditina</taxon>
        <taxon>Rhabditomorpha</taxon>
        <taxon>Rhabditoidea</taxon>
        <taxon>Rhabditidae</taxon>
        <taxon>Peloderinae</taxon>
        <taxon>Caenorhabditis</taxon>
    </lineage>
</organism>
<dbReference type="AlphaFoldDB" id="A0A9P1N0I2"/>
<evidence type="ECO:0000313" key="2">
    <source>
        <dbReference type="EMBL" id="CAI5443440.1"/>
    </source>
</evidence>